<name>A0A4R5Q038_9PROT</name>
<organism evidence="4 5">
    <name type="scientific">Dankookia rubra</name>
    <dbReference type="NCBI Taxonomy" id="1442381"/>
    <lineage>
        <taxon>Bacteria</taxon>
        <taxon>Pseudomonadati</taxon>
        <taxon>Pseudomonadota</taxon>
        <taxon>Alphaproteobacteria</taxon>
        <taxon>Acetobacterales</taxon>
        <taxon>Roseomonadaceae</taxon>
        <taxon>Dankookia</taxon>
    </lineage>
</organism>
<protein>
    <submittedName>
        <fullName evidence="4">Winged helix family transcriptional regulator</fullName>
    </submittedName>
</protein>
<evidence type="ECO:0000259" key="3">
    <source>
        <dbReference type="PROSITE" id="PS51755"/>
    </source>
</evidence>
<dbReference type="Proteomes" id="UP000295096">
    <property type="component" value="Unassembled WGS sequence"/>
</dbReference>
<evidence type="ECO:0000256" key="2">
    <source>
        <dbReference type="PROSITE-ProRule" id="PRU01091"/>
    </source>
</evidence>
<dbReference type="SUPFAM" id="SSF46894">
    <property type="entry name" value="C-terminal effector domain of the bipartite response regulators"/>
    <property type="match status" value="1"/>
</dbReference>
<dbReference type="Pfam" id="PF00486">
    <property type="entry name" value="Trans_reg_C"/>
    <property type="match status" value="1"/>
</dbReference>
<evidence type="ECO:0000313" key="5">
    <source>
        <dbReference type="Proteomes" id="UP000295096"/>
    </source>
</evidence>
<dbReference type="GO" id="GO:0003677">
    <property type="term" value="F:DNA binding"/>
    <property type="evidence" value="ECO:0007669"/>
    <property type="project" value="UniProtKB-UniRule"/>
</dbReference>
<dbReference type="GO" id="GO:0006355">
    <property type="term" value="P:regulation of DNA-templated transcription"/>
    <property type="evidence" value="ECO:0007669"/>
    <property type="project" value="InterPro"/>
</dbReference>
<feature type="non-terminal residue" evidence="4">
    <location>
        <position position="1"/>
    </location>
</feature>
<sequence>LKYLLRANGAAVDRATLLVDVWGFNSGVTTHTLETHIYRLRQKMETDPSSPQLLLATRGGYRLDATAPSAAGAARESLRTH</sequence>
<dbReference type="SMART" id="SM00862">
    <property type="entry name" value="Trans_reg_C"/>
    <property type="match status" value="1"/>
</dbReference>
<dbReference type="InterPro" id="IPR016032">
    <property type="entry name" value="Sig_transdc_resp-reg_C-effctor"/>
</dbReference>
<dbReference type="OrthoDB" id="9802426at2"/>
<accession>A0A4R5Q038</accession>
<reference evidence="4 5" key="1">
    <citation type="journal article" date="2016" name="J. Microbiol.">
        <title>Dankookia rubra gen. nov., sp. nov., an alphaproteobacterium isolated from sediment of a shallow stream.</title>
        <authorList>
            <person name="Kim W.H."/>
            <person name="Kim D.H."/>
            <person name="Kang K."/>
            <person name="Ahn T.Y."/>
        </authorList>
    </citation>
    <scope>NUCLEOTIDE SEQUENCE [LARGE SCALE GENOMIC DNA]</scope>
    <source>
        <strain evidence="4 5">JCM30602</strain>
    </source>
</reference>
<dbReference type="CDD" id="cd00383">
    <property type="entry name" value="trans_reg_C"/>
    <property type="match status" value="1"/>
</dbReference>
<dbReference type="EMBL" id="SMSJ01000291">
    <property type="protein sequence ID" value="TDH54431.1"/>
    <property type="molecule type" value="Genomic_DNA"/>
</dbReference>
<dbReference type="InterPro" id="IPR036388">
    <property type="entry name" value="WH-like_DNA-bd_sf"/>
</dbReference>
<dbReference type="RefSeq" id="WP_133293408.1">
    <property type="nucleotide sequence ID" value="NZ_SMSJ01000291.1"/>
</dbReference>
<dbReference type="PROSITE" id="PS51755">
    <property type="entry name" value="OMPR_PHOB"/>
    <property type="match status" value="1"/>
</dbReference>
<feature type="domain" description="OmpR/PhoB-type" evidence="3">
    <location>
        <begin position="1"/>
        <end position="65"/>
    </location>
</feature>
<gene>
    <name evidence="4" type="ORF">E2C06_36620</name>
</gene>
<dbReference type="Gene3D" id="1.10.10.10">
    <property type="entry name" value="Winged helix-like DNA-binding domain superfamily/Winged helix DNA-binding domain"/>
    <property type="match status" value="1"/>
</dbReference>
<evidence type="ECO:0000256" key="1">
    <source>
        <dbReference type="ARBA" id="ARBA00023125"/>
    </source>
</evidence>
<keyword evidence="1 2" id="KW-0238">DNA-binding</keyword>
<comment type="caution">
    <text evidence="4">The sequence shown here is derived from an EMBL/GenBank/DDBJ whole genome shotgun (WGS) entry which is preliminary data.</text>
</comment>
<dbReference type="AlphaFoldDB" id="A0A4R5Q038"/>
<dbReference type="InterPro" id="IPR001867">
    <property type="entry name" value="OmpR/PhoB-type_DNA-bd"/>
</dbReference>
<evidence type="ECO:0000313" key="4">
    <source>
        <dbReference type="EMBL" id="TDH54431.1"/>
    </source>
</evidence>
<dbReference type="GO" id="GO:0000160">
    <property type="term" value="P:phosphorelay signal transduction system"/>
    <property type="evidence" value="ECO:0007669"/>
    <property type="project" value="InterPro"/>
</dbReference>
<proteinExistence type="predicted"/>
<feature type="DNA-binding region" description="OmpR/PhoB-type" evidence="2">
    <location>
        <begin position="1"/>
        <end position="65"/>
    </location>
</feature>
<keyword evidence="5" id="KW-1185">Reference proteome</keyword>